<dbReference type="EMBL" id="CP114052">
    <property type="protein sequence ID" value="WAW15756.1"/>
    <property type="molecule type" value="Genomic_DNA"/>
</dbReference>
<proteinExistence type="predicted"/>
<evidence type="ECO:0000313" key="3">
    <source>
        <dbReference type="Proteomes" id="UP001164187"/>
    </source>
</evidence>
<feature type="coiled-coil region" evidence="1">
    <location>
        <begin position="7"/>
        <end position="34"/>
    </location>
</feature>
<gene>
    <name evidence="2" type="ORF">O0R46_04705</name>
</gene>
<name>A0ABY7JSD2_9FIRM</name>
<protein>
    <recommendedName>
        <fullName evidence="4">Phage tail tape measure protein, TP901 family, core region</fullName>
    </recommendedName>
</protein>
<dbReference type="RefSeq" id="WP_269312435.1">
    <property type="nucleotide sequence ID" value="NZ_CP114052.1"/>
</dbReference>
<keyword evidence="3" id="KW-1185">Reference proteome</keyword>
<evidence type="ECO:0000256" key="1">
    <source>
        <dbReference type="SAM" id="Coils"/>
    </source>
</evidence>
<reference evidence="2" key="1">
    <citation type="submission" date="2022-12" db="EMBL/GenBank/DDBJ databases">
        <title>Peptostreptococcus.</title>
        <authorList>
            <person name="Lee S.H."/>
        </authorList>
    </citation>
    <scope>NUCLEOTIDE SEQUENCE</scope>
    <source>
        <strain evidence="2">CBA3647</strain>
    </source>
</reference>
<dbReference type="Proteomes" id="UP001164187">
    <property type="component" value="Chromosome"/>
</dbReference>
<organism evidence="2 3">
    <name type="scientific">Peptostreptococcus equinus</name>
    <dbReference type="NCBI Taxonomy" id="3003601"/>
    <lineage>
        <taxon>Bacteria</taxon>
        <taxon>Bacillati</taxon>
        <taxon>Bacillota</taxon>
        <taxon>Clostridia</taxon>
        <taxon>Peptostreptococcales</taxon>
        <taxon>Peptostreptococcaceae</taxon>
        <taxon>Peptostreptococcus</taxon>
    </lineage>
</organism>
<sequence>MEDSYRLEAILELKDRYSDKMQNIANKAKKAKQDIEKVKPIIEAKDQASKDINRITAKLRKMKGLKNVIDVKAKDNASQTIQKIKGKMSLLKFKAFALNVKDKASATVGNVGSKLKSVAKSWTAKIGIKDFLTNPLKGLKGLLTALIAAGTAFGVVMKGAVEKAATLQQQNVSMEHFMGVGNQGKSKKEIKSMTGNYVGFLKKNANATPYSTNEVMGAGTRALTIAQGDVGQAKKLLTLAEDMAAADPNKTINDAVEALADAEQKPILASETI</sequence>
<accession>A0ABY7JSD2</accession>
<evidence type="ECO:0008006" key="4">
    <source>
        <dbReference type="Google" id="ProtNLM"/>
    </source>
</evidence>
<keyword evidence="1" id="KW-0175">Coiled coil</keyword>
<evidence type="ECO:0000313" key="2">
    <source>
        <dbReference type="EMBL" id="WAW15756.1"/>
    </source>
</evidence>